<sequence length="415" mass="45042">MYAVAWKFIGIAWFLAITAASHGPFPARRFLNTTLSAKDTVYGRIKPKVMIVNAFSPEADRWYDKFRGSGYGDLLSRNISVPGLSPIYPEVHCIVSGEICQLTVGESEINAAASLSALVFSPKFELSSTYFLVAGIAGVNPKLGTLGSVSLAKYVVQVALQYELDAREMPANFTTGYIPLGARDASQYPVNIYGTEVMKLSGALRDEAFQLASQASLTDMTEMSPYRNRYNATGEMYAAARRAPSVIKCDTATSDVYYSGRLLSEAFENTTKIWTNQTDLTYCMAAQEDTAILQVLLRAHLARLVDYSRAIVLRSGANFDRPPPGVTAFDHLRVMHQGGSGVALDNMYFAGIEIVRGIVAGWDYTFAQGIQPKEYVGDVLGSLGGQPDFGTGSVFGGTGARFDGSTYSGPIRKTK</sequence>
<gene>
    <name evidence="2" type="ORF">SCAR479_12764</name>
</gene>
<dbReference type="Proteomes" id="UP001465668">
    <property type="component" value="Unassembled WGS sequence"/>
</dbReference>
<evidence type="ECO:0000256" key="1">
    <source>
        <dbReference type="SAM" id="SignalP"/>
    </source>
</evidence>
<keyword evidence="3" id="KW-1185">Reference proteome</keyword>
<comment type="caution">
    <text evidence="2">The sequence shown here is derived from an EMBL/GenBank/DDBJ whole genome shotgun (WGS) entry which is preliminary data.</text>
</comment>
<feature type="chain" id="PRO_5046892906" description="Purine nucleoside permease" evidence="1">
    <location>
        <begin position="21"/>
        <end position="415"/>
    </location>
</feature>
<evidence type="ECO:0000313" key="2">
    <source>
        <dbReference type="EMBL" id="KAK9770593.1"/>
    </source>
</evidence>
<name>A0ABR2XA04_9PEZI</name>
<protein>
    <recommendedName>
        <fullName evidence="4">Purine nucleoside permease</fullName>
    </recommendedName>
</protein>
<dbReference type="InterPro" id="IPR009486">
    <property type="entry name" value="Pur_nuclsid_perm"/>
</dbReference>
<dbReference type="PANTHER" id="PTHR38643:SF1">
    <property type="entry name" value="PURINE NUCLEOSIDE PERMEASE C285.05-RELATED"/>
    <property type="match status" value="1"/>
</dbReference>
<accession>A0ABR2XA04</accession>
<feature type="signal peptide" evidence="1">
    <location>
        <begin position="1"/>
        <end position="20"/>
    </location>
</feature>
<evidence type="ECO:0008006" key="4">
    <source>
        <dbReference type="Google" id="ProtNLM"/>
    </source>
</evidence>
<keyword evidence="1" id="KW-0732">Signal</keyword>
<organism evidence="2 3">
    <name type="scientific">Seiridium cardinale</name>
    <dbReference type="NCBI Taxonomy" id="138064"/>
    <lineage>
        <taxon>Eukaryota</taxon>
        <taxon>Fungi</taxon>
        <taxon>Dikarya</taxon>
        <taxon>Ascomycota</taxon>
        <taxon>Pezizomycotina</taxon>
        <taxon>Sordariomycetes</taxon>
        <taxon>Xylariomycetidae</taxon>
        <taxon>Amphisphaeriales</taxon>
        <taxon>Sporocadaceae</taxon>
        <taxon>Seiridium</taxon>
    </lineage>
</organism>
<dbReference type="PANTHER" id="PTHR38643">
    <property type="entry name" value="PURINE NUCLEOSIDE PERMEASE C285.05-RELATED"/>
    <property type="match status" value="1"/>
</dbReference>
<dbReference type="Pfam" id="PF06516">
    <property type="entry name" value="NUP"/>
    <property type="match status" value="1"/>
</dbReference>
<proteinExistence type="predicted"/>
<reference evidence="2 3" key="1">
    <citation type="submission" date="2024-02" db="EMBL/GenBank/DDBJ databases">
        <title>First draft genome assembly of two strains of Seiridium cardinale.</title>
        <authorList>
            <person name="Emiliani G."/>
            <person name="Scali E."/>
        </authorList>
    </citation>
    <scope>NUCLEOTIDE SEQUENCE [LARGE SCALE GENOMIC DNA]</scope>
    <source>
        <strain evidence="2 3">BM-138-000479</strain>
    </source>
</reference>
<evidence type="ECO:0000313" key="3">
    <source>
        <dbReference type="Proteomes" id="UP001465668"/>
    </source>
</evidence>
<dbReference type="EMBL" id="JARVKM010000090">
    <property type="protein sequence ID" value="KAK9770593.1"/>
    <property type="molecule type" value="Genomic_DNA"/>
</dbReference>